<evidence type="ECO:0000313" key="1">
    <source>
        <dbReference type="EMBL" id="TKD03236.1"/>
    </source>
</evidence>
<gene>
    <name evidence="1" type="ORF">E8A74_26215</name>
</gene>
<organism evidence="1 2">
    <name type="scientific">Polyangium fumosum</name>
    <dbReference type="NCBI Taxonomy" id="889272"/>
    <lineage>
        <taxon>Bacteria</taxon>
        <taxon>Pseudomonadati</taxon>
        <taxon>Myxococcota</taxon>
        <taxon>Polyangia</taxon>
        <taxon>Polyangiales</taxon>
        <taxon>Polyangiaceae</taxon>
        <taxon>Polyangium</taxon>
    </lineage>
</organism>
<reference evidence="1 2" key="1">
    <citation type="submission" date="2019-04" db="EMBL/GenBank/DDBJ databases">
        <authorList>
            <person name="Li Y."/>
            <person name="Wang J."/>
        </authorList>
    </citation>
    <scope>NUCLEOTIDE SEQUENCE [LARGE SCALE GENOMIC DNA]</scope>
    <source>
        <strain evidence="1 2">DSM 14668</strain>
    </source>
</reference>
<protein>
    <submittedName>
        <fullName evidence="1">Uncharacterized protein</fullName>
    </submittedName>
</protein>
<accession>A0A4U1J7D6</accession>
<evidence type="ECO:0000313" key="2">
    <source>
        <dbReference type="Proteomes" id="UP000309215"/>
    </source>
</evidence>
<dbReference type="RefSeq" id="WP_136931821.1">
    <property type="nucleotide sequence ID" value="NZ_SSMQ01000030.1"/>
</dbReference>
<comment type="caution">
    <text evidence="1">The sequence shown here is derived from an EMBL/GenBank/DDBJ whole genome shotgun (WGS) entry which is preliminary data.</text>
</comment>
<proteinExistence type="predicted"/>
<dbReference type="Proteomes" id="UP000309215">
    <property type="component" value="Unassembled WGS sequence"/>
</dbReference>
<keyword evidence="2" id="KW-1185">Reference proteome</keyword>
<name>A0A4U1J7D6_9BACT</name>
<sequence length="68" mass="8044">MLELGFDPKNGPCVLLTKEAHIVMGKKLREATKRLPAKFEKPDLWKMYQKVYEGETEWLKAIQKYFVE</sequence>
<dbReference type="EMBL" id="SSMQ01000030">
    <property type="protein sequence ID" value="TKD03236.1"/>
    <property type="molecule type" value="Genomic_DNA"/>
</dbReference>
<dbReference type="AlphaFoldDB" id="A0A4U1J7D6"/>